<dbReference type="GO" id="GO:0009423">
    <property type="term" value="P:chorismate biosynthetic process"/>
    <property type="evidence" value="ECO:0007669"/>
    <property type="project" value="TreeGrafter"/>
</dbReference>
<gene>
    <name evidence="3" type="ORF">SE17_35350</name>
</gene>
<dbReference type="SUPFAM" id="SSF55205">
    <property type="entry name" value="EPT/RTPC-like"/>
    <property type="match status" value="1"/>
</dbReference>
<comment type="caution">
    <text evidence="3">The sequence shown here is derived from an EMBL/GenBank/DDBJ whole genome shotgun (WGS) entry which is preliminary data.</text>
</comment>
<dbReference type="AlphaFoldDB" id="A0A0P9DG14"/>
<protein>
    <recommendedName>
        <fullName evidence="2">Enolpyruvate transferase domain-containing protein</fullName>
    </recommendedName>
</protein>
<dbReference type="PANTHER" id="PTHR21090">
    <property type="entry name" value="AROM/DEHYDROQUINATE SYNTHASE"/>
    <property type="match status" value="1"/>
</dbReference>
<evidence type="ECO:0000313" key="4">
    <source>
        <dbReference type="Proteomes" id="UP000050509"/>
    </source>
</evidence>
<sequence length="271" mass="28552">MNTVAITPARGPIEAVVRVPGSKSITNRALLLAALAEGISTLSGVLFSDDSHWFLDGLQRLGIAVEIDQPREQVRVHGVAGGPPAAEAELWVELAGTAARFLLAYAALGQGHYTIDGNARMRQRPMADLLETLNTLGAYCHSLGTHGGLPVRMEASGLRGGAAGLAGDKTSQFLSALLMVAPYADHDVELTMTTPLAATPYIDITTSMMAAFGAHVICDGYERFRVPAGQRYQARDYQIEPDASNASYFFAAAAATGGRVRVGGLARAALQ</sequence>
<feature type="domain" description="Enolpyruvate transferase" evidence="2">
    <location>
        <begin position="11"/>
        <end position="271"/>
    </location>
</feature>
<proteinExistence type="predicted"/>
<dbReference type="GO" id="GO:0003866">
    <property type="term" value="F:3-phosphoshikimate 1-carboxyvinyltransferase activity"/>
    <property type="evidence" value="ECO:0007669"/>
    <property type="project" value="TreeGrafter"/>
</dbReference>
<dbReference type="PATRIC" id="fig|186479.3.peg.4478"/>
<evidence type="ECO:0000256" key="1">
    <source>
        <dbReference type="ARBA" id="ARBA00022679"/>
    </source>
</evidence>
<dbReference type="InterPro" id="IPR036968">
    <property type="entry name" value="Enolpyruvate_Tfrase_sf"/>
</dbReference>
<evidence type="ECO:0000313" key="3">
    <source>
        <dbReference type="EMBL" id="KPV48944.1"/>
    </source>
</evidence>
<keyword evidence="4" id="KW-1185">Reference proteome</keyword>
<dbReference type="InterPro" id="IPR013792">
    <property type="entry name" value="RNA3'P_cycl/enolpyr_Trfase_a/b"/>
</dbReference>
<dbReference type="EMBL" id="LJCR01002289">
    <property type="protein sequence ID" value="KPV48944.1"/>
    <property type="molecule type" value="Genomic_DNA"/>
</dbReference>
<accession>A0A0P9DG14</accession>
<dbReference type="Pfam" id="PF00275">
    <property type="entry name" value="EPSP_synthase"/>
    <property type="match status" value="1"/>
</dbReference>
<organism evidence="3 4">
    <name type="scientific">Kouleothrix aurantiaca</name>
    <dbReference type="NCBI Taxonomy" id="186479"/>
    <lineage>
        <taxon>Bacteria</taxon>
        <taxon>Bacillati</taxon>
        <taxon>Chloroflexota</taxon>
        <taxon>Chloroflexia</taxon>
        <taxon>Chloroflexales</taxon>
        <taxon>Roseiflexineae</taxon>
        <taxon>Roseiflexaceae</taxon>
        <taxon>Kouleothrix</taxon>
    </lineage>
</organism>
<dbReference type="InterPro" id="IPR001986">
    <property type="entry name" value="Enolpyruvate_Tfrase_dom"/>
</dbReference>
<dbReference type="Proteomes" id="UP000050509">
    <property type="component" value="Unassembled WGS sequence"/>
</dbReference>
<feature type="non-terminal residue" evidence="3">
    <location>
        <position position="271"/>
    </location>
</feature>
<keyword evidence="1" id="KW-0808">Transferase</keyword>
<reference evidence="3 4" key="1">
    <citation type="submission" date="2015-09" db="EMBL/GenBank/DDBJ databases">
        <title>Draft genome sequence of Kouleothrix aurantiaca JCM 19913.</title>
        <authorList>
            <person name="Hemp J."/>
        </authorList>
    </citation>
    <scope>NUCLEOTIDE SEQUENCE [LARGE SCALE GENOMIC DNA]</scope>
    <source>
        <strain evidence="3 4">COM-B</strain>
    </source>
</reference>
<name>A0A0P9DG14_9CHLR</name>
<dbReference type="PANTHER" id="PTHR21090:SF5">
    <property type="entry name" value="PENTAFUNCTIONAL AROM POLYPEPTIDE"/>
    <property type="match status" value="1"/>
</dbReference>
<evidence type="ECO:0000259" key="2">
    <source>
        <dbReference type="Pfam" id="PF00275"/>
    </source>
</evidence>
<dbReference type="Gene3D" id="3.65.10.10">
    <property type="entry name" value="Enolpyruvate transferase domain"/>
    <property type="match status" value="2"/>
</dbReference>